<comment type="caution">
    <text evidence="1">The sequence shown here is derived from an EMBL/GenBank/DDBJ whole genome shotgun (WGS) entry which is preliminary data.</text>
</comment>
<evidence type="ECO:0000313" key="2">
    <source>
        <dbReference type="Proteomes" id="UP000019149"/>
    </source>
</evidence>
<gene>
    <name evidence="1" type="ORF">EGR_08598</name>
</gene>
<name>W6U5Y8_ECHGR</name>
<dbReference type="RefSeq" id="XP_024347721.1">
    <property type="nucleotide sequence ID" value="XM_024497847.1"/>
</dbReference>
<proteinExistence type="predicted"/>
<protein>
    <submittedName>
        <fullName evidence="1">Uncharacterized protein</fullName>
    </submittedName>
</protein>
<sequence length="79" mass="8986">MAMRGRMRQHKYFPLRDVMNSTISATDRLETVINLVPIFFISEMLSLFPLFNCCTSLPNGFVEFVTLGYMAAEKGSSIE</sequence>
<dbReference type="AlphaFoldDB" id="W6U5Y8"/>
<reference evidence="1 2" key="1">
    <citation type="journal article" date="2013" name="Nat. Genet.">
        <title>The genome of the hydatid tapeworm Echinococcus granulosus.</title>
        <authorList>
            <person name="Zheng H."/>
            <person name="Zhang W."/>
            <person name="Zhang L."/>
            <person name="Zhang Z."/>
            <person name="Li J."/>
            <person name="Lu G."/>
            <person name="Zhu Y."/>
            <person name="Wang Y."/>
            <person name="Huang Y."/>
            <person name="Liu J."/>
            <person name="Kang H."/>
            <person name="Chen J."/>
            <person name="Wang L."/>
            <person name="Chen A."/>
            <person name="Yu S."/>
            <person name="Gao Z."/>
            <person name="Jin L."/>
            <person name="Gu W."/>
            <person name="Wang Z."/>
            <person name="Zhao L."/>
            <person name="Shi B."/>
            <person name="Wen H."/>
            <person name="Lin R."/>
            <person name="Jones M.K."/>
            <person name="Brejova B."/>
            <person name="Vinar T."/>
            <person name="Zhao G."/>
            <person name="McManus D.P."/>
            <person name="Chen Z."/>
            <person name="Zhou Y."/>
            <person name="Wang S."/>
        </authorList>
    </citation>
    <scope>NUCLEOTIDE SEQUENCE [LARGE SCALE GENOMIC DNA]</scope>
</reference>
<dbReference type="KEGG" id="egl:EGR_08598"/>
<organism evidence="1 2">
    <name type="scientific">Echinococcus granulosus</name>
    <name type="common">Hydatid tapeworm</name>
    <dbReference type="NCBI Taxonomy" id="6210"/>
    <lineage>
        <taxon>Eukaryota</taxon>
        <taxon>Metazoa</taxon>
        <taxon>Spiralia</taxon>
        <taxon>Lophotrochozoa</taxon>
        <taxon>Platyhelminthes</taxon>
        <taxon>Cestoda</taxon>
        <taxon>Eucestoda</taxon>
        <taxon>Cyclophyllidea</taxon>
        <taxon>Taeniidae</taxon>
        <taxon>Echinococcus</taxon>
        <taxon>Echinococcus granulosus group</taxon>
    </lineage>
</organism>
<dbReference type="Proteomes" id="UP000019149">
    <property type="component" value="Unassembled WGS sequence"/>
</dbReference>
<keyword evidence="2" id="KW-1185">Reference proteome</keyword>
<dbReference type="GeneID" id="36344313"/>
<evidence type="ECO:0000313" key="1">
    <source>
        <dbReference type="EMBL" id="EUB56525.1"/>
    </source>
</evidence>
<dbReference type="EMBL" id="APAU02000112">
    <property type="protein sequence ID" value="EUB56525.1"/>
    <property type="molecule type" value="Genomic_DNA"/>
</dbReference>
<accession>W6U5Y8</accession>
<dbReference type="CTD" id="36344313"/>